<comment type="caution">
    <text evidence="1">The sequence shown here is derived from an EMBL/GenBank/DDBJ whole genome shotgun (WGS) entry which is preliminary data.</text>
</comment>
<proteinExistence type="predicted"/>
<dbReference type="Proteomes" id="UP000011704">
    <property type="component" value="Unassembled WGS sequence"/>
</dbReference>
<gene>
    <name evidence="1" type="ORF">NITGR_270020</name>
</gene>
<reference evidence="1 2" key="1">
    <citation type="journal article" date="2013" name="Front. Microbiol.">
        <title>The genome of Nitrospina gracilis illuminates the metabolism and evolution of the major marine nitrite oxidizer.</title>
        <authorList>
            <person name="Luecker S."/>
            <person name="Nowka B."/>
            <person name="Rattei T."/>
            <person name="Spieck E."/>
            <person name="and Daims H."/>
        </authorList>
    </citation>
    <scope>NUCLEOTIDE SEQUENCE [LARGE SCALE GENOMIC DNA]</scope>
    <source>
        <strain evidence="1 2">3/211</strain>
    </source>
</reference>
<accession>M1YYC5</accession>
<name>M1YYC5_NITG3</name>
<keyword evidence="2" id="KW-1185">Reference proteome</keyword>
<dbReference type="STRING" id="1266370.NITGR_270020"/>
<dbReference type="EMBL" id="CAQJ01000030">
    <property type="protein sequence ID" value="CCQ90260.1"/>
    <property type="molecule type" value="Genomic_DNA"/>
</dbReference>
<dbReference type="AlphaFoldDB" id="M1YYC5"/>
<protein>
    <submittedName>
        <fullName evidence="1">Uncharacterized protein</fullName>
    </submittedName>
</protein>
<dbReference type="HOGENOM" id="CLU_2207232_0_0_0"/>
<evidence type="ECO:0000313" key="1">
    <source>
        <dbReference type="EMBL" id="CCQ90260.1"/>
    </source>
</evidence>
<organism evidence="1 2">
    <name type="scientific">Nitrospina gracilis (strain 3/211)</name>
    <dbReference type="NCBI Taxonomy" id="1266370"/>
    <lineage>
        <taxon>Bacteria</taxon>
        <taxon>Pseudomonadati</taxon>
        <taxon>Nitrospinota/Tectimicrobiota group</taxon>
        <taxon>Nitrospinota</taxon>
        <taxon>Nitrospinia</taxon>
        <taxon>Nitrospinales</taxon>
        <taxon>Nitrospinaceae</taxon>
        <taxon>Nitrospina</taxon>
    </lineage>
</organism>
<sequence>MEIQTFLPGSRGPVQFKLFYEFEGLTLILSLIEPVFGAQRLFLRKQADDTGLNQWEKNAVREHGHQESLEGERRCFQTNCLKKAKRLISRAGMRKPFNFSSNFLNRI</sequence>
<evidence type="ECO:0000313" key="2">
    <source>
        <dbReference type="Proteomes" id="UP000011704"/>
    </source>
</evidence>
<dbReference type="InParanoid" id="M1YYC5"/>